<gene>
    <name evidence="2" type="ORF">D917_09274</name>
</gene>
<dbReference type="EMBL" id="LVZM01013009">
    <property type="protein sequence ID" value="OUC44242.1"/>
    <property type="molecule type" value="Genomic_DNA"/>
</dbReference>
<reference evidence="2 3" key="1">
    <citation type="submission" date="2015-04" db="EMBL/GenBank/DDBJ databases">
        <title>Draft genome of the roundworm Trichinella nativa.</title>
        <authorList>
            <person name="Mitreva M."/>
        </authorList>
    </citation>
    <scope>NUCLEOTIDE SEQUENCE [LARGE SCALE GENOMIC DNA]</scope>
    <source>
        <strain evidence="2 3">ISS45</strain>
    </source>
</reference>
<dbReference type="AlphaFoldDB" id="A0A1Y3EGG4"/>
<feature type="region of interest" description="Disordered" evidence="1">
    <location>
        <begin position="28"/>
        <end position="47"/>
    </location>
</feature>
<organism evidence="2 3">
    <name type="scientific">Trichinella nativa</name>
    <dbReference type="NCBI Taxonomy" id="6335"/>
    <lineage>
        <taxon>Eukaryota</taxon>
        <taxon>Metazoa</taxon>
        <taxon>Ecdysozoa</taxon>
        <taxon>Nematoda</taxon>
        <taxon>Enoplea</taxon>
        <taxon>Dorylaimia</taxon>
        <taxon>Trichinellida</taxon>
        <taxon>Trichinellidae</taxon>
        <taxon>Trichinella</taxon>
    </lineage>
</organism>
<evidence type="ECO:0000313" key="3">
    <source>
        <dbReference type="Proteomes" id="UP000243006"/>
    </source>
</evidence>
<feature type="non-terminal residue" evidence="2">
    <location>
        <position position="47"/>
    </location>
</feature>
<sequence length="47" mass="5199">MTFCRSAIGSAQPEFHELCIRDFVEDSADPDERQWAGLPNETQGGGE</sequence>
<dbReference type="Proteomes" id="UP000243006">
    <property type="component" value="Unassembled WGS sequence"/>
</dbReference>
<protein>
    <submittedName>
        <fullName evidence="2">Uncharacterized protein</fullName>
    </submittedName>
</protein>
<name>A0A1Y3EGG4_9BILA</name>
<accession>A0A1Y3EGG4</accession>
<proteinExistence type="predicted"/>
<evidence type="ECO:0000256" key="1">
    <source>
        <dbReference type="SAM" id="MobiDB-lite"/>
    </source>
</evidence>
<comment type="caution">
    <text evidence="2">The sequence shown here is derived from an EMBL/GenBank/DDBJ whole genome shotgun (WGS) entry which is preliminary data.</text>
</comment>
<evidence type="ECO:0000313" key="2">
    <source>
        <dbReference type="EMBL" id="OUC44242.1"/>
    </source>
</evidence>